<dbReference type="Proteomes" id="UP000887565">
    <property type="component" value="Unplaced"/>
</dbReference>
<dbReference type="GO" id="GO:0005759">
    <property type="term" value="C:mitochondrial matrix"/>
    <property type="evidence" value="ECO:0007669"/>
    <property type="project" value="TreeGrafter"/>
</dbReference>
<dbReference type="InterPro" id="IPR036065">
    <property type="entry name" value="BolA-like_sf"/>
</dbReference>
<reference evidence="4" key="1">
    <citation type="submission" date="2022-11" db="UniProtKB">
        <authorList>
            <consortium name="WormBaseParasite"/>
        </authorList>
    </citation>
    <scope>IDENTIFICATION</scope>
</reference>
<evidence type="ECO:0000313" key="4">
    <source>
        <dbReference type="WBParaSite" id="nRc.2.0.1.t47432-RA"/>
    </source>
</evidence>
<accession>A0A915L9C8</accession>
<dbReference type="PANTHER" id="PTHR46188:SF1">
    <property type="entry name" value="BOLA-LIKE PROTEIN 3"/>
    <property type="match status" value="1"/>
</dbReference>
<dbReference type="InterPro" id="IPR002634">
    <property type="entry name" value="BolA"/>
</dbReference>
<dbReference type="AlphaFoldDB" id="A0A915L9C8"/>
<name>A0A915L9C8_ROMCU</name>
<dbReference type="SUPFAM" id="SSF82657">
    <property type="entry name" value="BolA-like"/>
    <property type="match status" value="1"/>
</dbReference>
<dbReference type="PANTHER" id="PTHR46188">
    <property type="entry name" value="BOLA-LIKE PROTEIN 3"/>
    <property type="match status" value="1"/>
</dbReference>
<dbReference type="Gene3D" id="3.30.300.90">
    <property type="entry name" value="BolA-like"/>
    <property type="match status" value="1"/>
</dbReference>
<dbReference type="WBParaSite" id="nRc.2.0.1.t47432-RA">
    <property type="protein sequence ID" value="nRc.2.0.1.t47432-RA"/>
    <property type="gene ID" value="nRc.2.0.1.g47432"/>
</dbReference>
<organism evidence="3 4">
    <name type="scientific">Romanomermis culicivorax</name>
    <name type="common">Nematode worm</name>
    <dbReference type="NCBI Taxonomy" id="13658"/>
    <lineage>
        <taxon>Eukaryota</taxon>
        <taxon>Metazoa</taxon>
        <taxon>Ecdysozoa</taxon>
        <taxon>Nematoda</taxon>
        <taxon>Enoplea</taxon>
        <taxon>Dorylaimia</taxon>
        <taxon>Mermithida</taxon>
        <taxon>Mermithoidea</taxon>
        <taxon>Mermithidae</taxon>
        <taxon>Romanomermis</taxon>
    </lineage>
</organism>
<evidence type="ECO:0000313" key="3">
    <source>
        <dbReference type="Proteomes" id="UP000887565"/>
    </source>
</evidence>
<keyword evidence="3" id="KW-1185">Reference proteome</keyword>
<protein>
    <submittedName>
        <fullName evidence="4">BolA-like protein 3</fullName>
    </submittedName>
</protein>
<evidence type="ECO:0000256" key="2">
    <source>
        <dbReference type="RuleBase" id="RU003860"/>
    </source>
</evidence>
<dbReference type="Pfam" id="PF01722">
    <property type="entry name" value="BolA"/>
    <property type="match status" value="1"/>
</dbReference>
<sequence length="148" mass="16635">MGIEDYELLFTNIPILHILKCLKRGEKEPVNGAVYFHSLQFKSLRFGMLGNIFLKQLRAFRPRFSQLRSCVTTTTESFGASSSTTDGETEILNKLKENFPKAESIVVEDISGRSIAQDARGCGAMYQVQIVSEDFRGKTLVEQHKQVG</sequence>
<dbReference type="InterPro" id="IPR052275">
    <property type="entry name" value="Mt_Fe-S_assembly_factor"/>
</dbReference>
<proteinExistence type="inferred from homology"/>
<evidence type="ECO:0000256" key="1">
    <source>
        <dbReference type="ARBA" id="ARBA00005578"/>
    </source>
</evidence>
<comment type="similarity">
    <text evidence="1 2">Belongs to the BolA/IbaG family.</text>
</comment>